<dbReference type="InterPro" id="IPR013785">
    <property type="entry name" value="Aldolase_TIM"/>
</dbReference>
<dbReference type="PANTHER" id="PTHR43726">
    <property type="entry name" value="3-METHYLORNITHINE SYNTHASE"/>
    <property type="match status" value="1"/>
</dbReference>
<dbReference type="SFLD" id="SFLDG01280">
    <property type="entry name" value="HydE/PylB-like"/>
    <property type="match status" value="1"/>
</dbReference>
<keyword evidence="3" id="KW-0408">Iron</keyword>
<sequence length="346" mass="39372">MKNLIEKLNKEKKLSKEEWIFLLNHQNNDLEQYAAKLAGDLYKKVYQNKVYVRALIEFTNYCKNDCFYCGIRKGNKKTARYRLSTEAILDCCERSYEAGYRTFVLQGGEDPYFTDERMIQIIASIHKLYPDCAITLSIGEKSYESYKAYYDAGASRFLLRHETYSPSHYAKLHPASLSAENRQQCLLNLKEIGYQVGSGFMVGSPYQTNENLAEDMLFIKALNPQMLGVGPYITHPDTPFFNMPSGTLHQTLFILSLLRIMIPEILLPSTTALGTLGEDGRILGIKAGANVVMQNITPKEARVNYTLYKNKERAGDIDIRLDSPFFKALKKEGYYAVTDIGDSLNT</sequence>
<dbReference type="PROSITE" id="PS51918">
    <property type="entry name" value="RADICAL_SAM"/>
    <property type="match status" value="1"/>
</dbReference>
<dbReference type="SFLD" id="SFLDS00029">
    <property type="entry name" value="Radical_SAM"/>
    <property type="match status" value="1"/>
</dbReference>
<organism evidence="6 7">
    <name type="scientific">Aequitasia blattaphilus</name>
    <dbReference type="NCBI Taxonomy" id="2949332"/>
    <lineage>
        <taxon>Bacteria</taxon>
        <taxon>Bacillati</taxon>
        <taxon>Bacillota</taxon>
        <taxon>Clostridia</taxon>
        <taxon>Lachnospirales</taxon>
        <taxon>Lachnospiraceae</taxon>
        <taxon>Aequitasia</taxon>
    </lineage>
</organism>
<evidence type="ECO:0000313" key="7">
    <source>
        <dbReference type="Proteomes" id="UP001523566"/>
    </source>
</evidence>
<protein>
    <submittedName>
        <fullName evidence="6">[FeFe] hydrogenase H-cluster radical SAM maturase HydE</fullName>
    </submittedName>
</protein>
<dbReference type="SUPFAM" id="SSF102114">
    <property type="entry name" value="Radical SAM enzymes"/>
    <property type="match status" value="1"/>
</dbReference>
<dbReference type="RefSeq" id="WP_262065710.1">
    <property type="nucleotide sequence ID" value="NZ_JAMXOD010000006.1"/>
</dbReference>
<keyword evidence="7" id="KW-1185">Reference proteome</keyword>
<dbReference type="PIRSF" id="PIRSF004762">
    <property type="entry name" value="CHP00423"/>
    <property type="match status" value="1"/>
</dbReference>
<dbReference type="InterPro" id="IPR058240">
    <property type="entry name" value="rSAM_sf"/>
</dbReference>
<evidence type="ECO:0000313" key="6">
    <source>
        <dbReference type="EMBL" id="MCP1101922.1"/>
    </source>
</evidence>
<dbReference type="InterPro" id="IPR006638">
    <property type="entry name" value="Elp3/MiaA/NifB-like_rSAM"/>
</dbReference>
<dbReference type="Proteomes" id="UP001523566">
    <property type="component" value="Unassembled WGS sequence"/>
</dbReference>
<dbReference type="SFLD" id="SFLDF00348">
    <property type="entry name" value="FeFe_hydrogenase_maturase_(Hyd"/>
    <property type="match status" value="1"/>
</dbReference>
<dbReference type="InterPro" id="IPR034422">
    <property type="entry name" value="HydE/PylB-like"/>
</dbReference>
<comment type="caution">
    <text evidence="6">The sequence shown here is derived from an EMBL/GenBank/DDBJ whole genome shotgun (WGS) entry which is preliminary data.</text>
</comment>
<evidence type="ECO:0000259" key="5">
    <source>
        <dbReference type="PROSITE" id="PS51918"/>
    </source>
</evidence>
<dbReference type="PANTHER" id="PTHR43726:SF1">
    <property type="entry name" value="BIOTIN SYNTHASE"/>
    <property type="match status" value="1"/>
</dbReference>
<dbReference type="InterPro" id="IPR024021">
    <property type="entry name" value="FeFe-hyd_HydE_rSAM"/>
</dbReference>
<dbReference type="Gene3D" id="3.20.20.70">
    <property type="entry name" value="Aldolase class I"/>
    <property type="match status" value="1"/>
</dbReference>
<proteinExistence type="predicted"/>
<keyword evidence="4" id="KW-0411">Iron-sulfur</keyword>
<name>A0ABT1E7W8_9FIRM</name>
<feature type="domain" description="Radical SAM core" evidence="5">
    <location>
        <begin position="48"/>
        <end position="286"/>
    </location>
</feature>
<dbReference type="SFLD" id="SFLDG01060">
    <property type="entry name" value="BATS_domain_containing"/>
    <property type="match status" value="1"/>
</dbReference>
<dbReference type="InterPro" id="IPR007197">
    <property type="entry name" value="rSAM"/>
</dbReference>
<dbReference type="SMART" id="SM00729">
    <property type="entry name" value="Elp3"/>
    <property type="match status" value="1"/>
</dbReference>
<gene>
    <name evidence="6" type="primary">hydE</name>
    <name evidence="6" type="ORF">NK125_05760</name>
</gene>
<accession>A0ABT1E7W8</accession>
<dbReference type="EMBL" id="JAMZFW010000006">
    <property type="protein sequence ID" value="MCP1101922.1"/>
    <property type="molecule type" value="Genomic_DNA"/>
</dbReference>
<evidence type="ECO:0000256" key="3">
    <source>
        <dbReference type="ARBA" id="ARBA00023004"/>
    </source>
</evidence>
<keyword evidence="2" id="KW-0479">Metal-binding</keyword>
<dbReference type="NCBIfam" id="TIGR03956">
    <property type="entry name" value="rSAM_HydE"/>
    <property type="match status" value="1"/>
</dbReference>
<dbReference type="CDD" id="cd01335">
    <property type="entry name" value="Radical_SAM"/>
    <property type="match status" value="1"/>
</dbReference>
<reference evidence="6 7" key="1">
    <citation type="journal article" date="2022" name="Genome Biol. Evol.">
        <title>Host diet, physiology and behaviors set the stage for Lachnospiraceae cladogenesis.</title>
        <authorList>
            <person name="Vera-Ponce De Leon A."/>
            <person name="Schneider M."/>
            <person name="Jahnes B.C."/>
            <person name="Sadowski V."/>
            <person name="Camuy-Velez L.A."/>
            <person name="Duan J."/>
            <person name="Sabree Z.L."/>
        </authorList>
    </citation>
    <scope>NUCLEOTIDE SEQUENCE [LARGE SCALE GENOMIC DNA]</scope>
    <source>
        <strain evidence="6 7">PAL113</strain>
    </source>
</reference>
<evidence type="ECO:0000256" key="4">
    <source>
        <dbReference type="ARBA" id="ARBA00023014"/>
    </source>
</evidence>
<dbReference type="Pfam" id="PF04055">
    <property type="entry name" value="Radical_SAM"/>
    <property type="match status" value="1"/>
</dbReference>
<keyword evidence="1" id="KW-0949">S-adenosyl-L-methionine</keyword>
<evidence type="ECO:0000256" key="2">
    <source>
        <dbReference type="ARBA" id="ARBA00022723"/>
    </source>
</evidence>
<evidence type="ECO:0000256" key="1">
    <source>
        <dbReference type="ARBA" id="ARBA00022691"/>
    </source>
</evidence>